<dbReference type="EMBL" id="CP003249">
    <property type="protein sequence ID" value="AFV76661.1"/>
    <property type="molecule type" value="Genomic_DNA"/>
</dbReference>
<feature type="transmembrane region" description="Helical" evidence="6">
    <location>
        <begin position="365"/>
        <end position="381"/>
    </location>
</feature>
<accession>K7QVP0</accession>
<feature type="domain" description="Major facilitator superfamily (MFS) profile" evidence="7">
    <location>
        <begin position="9"/>
        <end position="387"/>
    </location>
</feature>
<dbReference type="GO" id="GO:0005886">
    <property type="term" value="C:plasma membrane"/>
    <property type="evidence" value="ECO:0007669"/>
    <property type="project" value="UniProtKB-SubCell"/>
</dbReference>
<keyword evidence="5 6" id="KW-0472">Membrane</keyword>
<evidence type="ECO:0000313" key="8">
    <source>
        <dbReference type="EMBL" id="AFV76661.1"/>
    </source>
</evidence>
<keyword evidence="2" id="KW-1003">Cell membrane</keyword>
<dbReference type="InterPro" id="IPR050189">
    <property type="entry name" value="MFS_Efflux_Transporters"/>
</dbReference>
<dbReference type="PANTHER" id="PTHR43124:SF3">
    <property type="entry name" value="CHLORAMPHENICOL EFFLUX PUMP RV0191"/>
    <property type="match status" value="1"/>
</dbReference>
<evidence type="ECO:0000256" key="5">
    <source>
        <dbReference type="ARBA" id="ARBA00023136"/>
    </source>
</evidence>
<dbReference type="PATRIC" id="fig|751945.3.peg.1608"/>
<dbReference type="STRING" id="751945.Theos_1633"/>
<dbReference type="SUPFAM" id="SSF103473">
    <property type="entry name" value="MFS general substrate transporter"/>
    <property type="match status" value="1"/>
</dbReference>
<protein>
    <submittedName>
        <fullName evidence="8">Arabinose efflux permease family protein</fullName>
    </submittedName>
</protein>
<dbReference type="InterPro" id="IPR036259">
    <property type="entry name" value="MFS_trans_sf"/>
</dbReference>
<dbReference type="Proteomes" id="UP000000211">
    <property type="component" value="Chromosome"/>
</dbReference>
<evidence type="ECO:0000256" key="2">
    <source>
        <dbReference type="ARBA" id="ARBA00022475"/>
    </source>
</evidence>
<feature type="transmembrane region" description="Helical" evidence="6">
    <location>
        <begin position="304"/>
        <end position="321"/>
    </location>
</feature>
<dbReference type="PROSITE" id="PS50850">
    <property type="entry name" value="MFS"/>
    <property type="match status" value="1"/>
</dbReference>
<keyword evidence="4 6" id="KW-1133">Transmembrane helix</keyword>
<feature type="transmembrane region" description="Helical" evidence="6">
    <location>
        <begin position="236"/>
        <end position="257"/>
    </location>
</feature>
<dbReference type="GO" id="GO:0022857">
    <property type="term" value="F:transmembrane transporter activity"/>
    <property type="evidence" value="ECO:0007669"/>
    <property type="project" value="InterPro"/>
</dbReference>
<feature type="transmembrane region" description="Helical" evidence="6">
    <location>
        <begin position="12"/>
        <end position="31"/>
    </location>
</feature>
<keyword evidence="3 6" id="KW-0812">Transmembrane</keyword>
<evidence type="ECO:0000259" key="7">
    <source>
        <dbReference type="PROSITE" id="PS50850"/>
    </source>
</evidence>
<dbReference type="eggNOG" id="COG0477">
    <property type="taxonomic scope" value="Bacteria"/>
</dbReference>
<feature type="transmembrane region" description="Helical" evidence="6">
    <location>
        <begin position="278"/>
        <end position="298"/>
    </location>
</feature>
<comment type="subcellular location">
    <subcellularLocation>
        <location evidence="1">Cell membrane</location>
        <topology evidence="1">Multi-pass membrane protein</topology>
    </subcellularLocation>
</comment>
<keyword evidence="9" id="KW-1185">Reference proteome</keyword>
<dbReference type="HOGENOM" id="CLU_001265_47_0_0"/>
<feature type="transmembrane region" description="Helical" evidence="6">
    <location>
        <begin position="137"/>
        <end position="158"/>
    </location>
</feature>
<name>K7QVP0_THEOS</name>
<organism evidence="8 9">
    <name type="scientific">Thermus oshimai JL-2</name>
    <dbReference type="NCBI Taxonomy" id="751945"/>
    <lineage>
        <taxon>Bacteria</taxon>
        <taxon>Thermotogati</taxon>
        <taxon>Deinococcota</taxon>
        <taxon>Deinococci</taxon>
        <taxon>Thermales</taxon>
        <taxon>Thermaceae</taxon>
        <taxon>Thermus</taxon>
    </lineage>
</organism>
<dbReference type="KEGG" id="tos:Theos_1633"/>
<evidence type="ECO:0000256" key="4">
    <source>
        <dbReference type="ARBA" id="ARBA00022989"/>
    </source>
</evidence>
<feature type="transmembrane region" description="Helical" evidence="6">
    <location>
        <begin position="212"/>
        <end position="230"/>
    </location>
</feature>
<dbReference type="PANTHER" id="PTHR43124">
    <property type="entry name" value="PURINE EFFLUX PUMP PBUE"/>
    <property type="match status" value="1"/>
</dbReference>
<dbReference type="Gene3D" id="1.20.1720.10">
    <property type="entry name" value="Multidrug resistance protein D"/>
    <property type="match status" value="1"/>
</dbReference>
<proteinExistence type="predicted"/>
<dbReference type="RefSeq" id="WP_016329840.1">
    <property type="nucleotide sequence ID" value="NC_019386.1"/>
</dbReference>
<evidence type="ECO:0000313" key="9">
    <source>
        <dbReference type="Proteomes" id="UP000000211"/>
    </source>
</evidence>
<reference evidence="8 9" key="1">
    <citation type="journal article" date="2013" name="Genome Announc.">
        <title>Whole Genome Sequencing of Thermus oshimai JL-2 and Thermus thermophilus JL-18, Incomplete Denitrifiers from the United States Great Basin.</title>
        <authorList>
            <person name="Murugapiran S.K."/>
            <person name="Huntemann M."/>
            <person name="Wei C.L."/>
            <person name="Han J."/>
            <person name="Detter J.C."/>
            <person name="Han C.S."/>
            <person name="Erkkila T.H."/>
            <person name="Teshima H."/>
            <person name="Chen A."/>
            <person name="Kyrpides N."/>
            <person name="Mavrommatis K."/>
            <person name="Markowitz V."/>
            <person name="Szeto E."/>
            <person name="Ivanova N."/>
            <person name="Pagani I."/>
            <person name="Lam J."/>
            <person name="McDonald A.I."/>
            <person name="Dodsworth J.A."/>
            <person name="Pati A."/>
            <person name="Goodwin L."/>
            <person name="Peters L."/>
            <person name="Pitluck S."/>
            <person name="Woyke T."/>
            <person name="Hedlund B.P."/>
        </authorList>
    </citation>
    <scope>NUCLEOTIDE SEQUENCE</scope>
    <source>
        <strain evidence="8 9">JL-2</strain>
    </source>
</reference>
<dbReference type="InterPro" id="IPR020846">
    <property type="entry name" value="MFS_dom"/>
</dbReference>
<feature type="transmembrane region" description="Helical" evidence="6">
    <location>
        <begin position="75"/>
        <end position="101"/>
    </location>
</feature>
<feature type="transmembrane region" description="Helical" evidence="6">
    <location>
        <begin position="164"/>
        <end position="183"/>
    </location>
</feature>
<dbReference type="AlphaFoldDB" id="K7QVP0"/>
<evidence type="ECO:0000256" key="6">
    <source>
        <dbReference type="SAM" id="Phobius"/>
    </source>
</evidence>
<evidence type="ECO:0000256" key="3">
    <source>
        <dbReference type="ARBA" id="ARBA00022692"/>
    </source>
</evidence>
<gene>
    <name evidence="8" type="ORF">Theos_1633</name>
</gene>
<evidence type="ECO:0000256" key="1">
    <source>
        <dbReference type="ARBA" id="ARBA00004651"/>
    </source>
</evidence>
<feature type="transmembrane region" description="Helical" evidence="6">
    <location>
        <begin position="43"/>
        <end position="63"/>
    </location>
</feature>
<dbReference type="InterPro" id="IPR011701">
    <property type="entry name" value="MFS"/>
</dbReference>
<sequence>MAFVKGGERTFYLGALMGLVAFSIDVILPALKAATAHYGVPEAQGGLLVSLYFLGFALGQFLFGPLADAFGRRPVLMGALLGFLLAGSLTLFAPTFSLLLWARVFQGFFGAAFRVVATAAIRDLYRGEAMARRLSQALFVLLLAPVLAPSLGVALLPLGFRAPFAFPVLLALLVLLWGALRFGETLPEERRRPLALGTLWEGLLLVLRDRRALLYTLALGALFGVLYAYLSAAPLLYGRLGLSGLGFALAFGGTGLLQALANLLNGRTVEGLGLARSLRLSFLALLLALAFLPLTALFPSALGLWLHLSLVLFLVTLAFPNAQARALEGLGRVAGLAASFTGFFSTLLASLLATGVGQASRGEPVPFALGLLLLGLLAFLAQRGAEA</sequence>
<feature type="transmembrane region" description="Helical" evidence="6">
    <location>
        <begin position="333"/>
        <end position="353"/>
    </location>
</feature>
<dbReference type="Pfam" id="PF07690">
    <property type="entry name" value="MFS_1"/>
    <property type="match status" value="1"/>
</dbReference>